<proteinExistence type="inferred from homology"/>
<dbReference type="EMBL" id="DF836293">
    <property type="protein sequence ID" value="GAN01105.1"/>
    <property type="molecule type" value="Genomic_DNA"/>
</dbReference>
<evidence type="ECO:0000313" key="3">
    <source>
        <dbReference type="EMBL" id="GAN01105.1"/>
    </source>
</evidence>
<evidence type="ECO:0000256" key="2">
    <source>
        <dbReference type="ARBA" id="ARBA00023002"/>
    </source>
</evidence>
<dbReference type="SUPFAM" id="SSF51735">
    <property type="entry name" value="NAD(P)-binding Rossmann-fold domains"/>
    <property type="match status" value="1"/>
</dbReference>
<dbReference type="InterPro" id="IPR036291">
    <property type="entry name" value="NAD(P)-bd_dom_sf"/>
</dbReference>
<keyword evidence="2" id="KW-0560">Oxidoreductase</keyword>
<dbReference type="GO" id="GO:0016491">
    <property type="term" value="F:oxidoreductase activity"/>
    <property type="evidence" value="ECO:0007669"/>
    <property type="project" value="UniProtKB-KW"/>
</dbReference>
<dbReference type="InterPro" id="IPR002347">
    <property type="entry name" value="SDR_fam"/>
</dbReference>
<dbReference type="OrthoDB" id="191139at2759"/>
<sequence length="321" mass="35052">MTQTTSTITSSSSAEDIVKFYNTDLTGKIVIITGANSGVGLENARVLSSVGAKVIIPCRTLEKANGAIQDIKKTVPHADLVPMQLDLSDLSSIKAFADTFLALELPLHILINNAGIMACPKSFTKDGFEAQFGVNHLGHFYLTELLMDKLKQSAPARVVVVSSCGNSQMLGAGGIDFDNLNAEKRYSYFKVYGQSKLANILHAKELQRRFDAQNVDITVVSLHPGFVESNLMRHITAPMLLDYVCSMRNYRATFQEMSNKKQVGVGASTNVYCAVSPDIKKGAFYSDNTVNTVLLNEQADNQKMAKKLWDVSNKMIASALL</sequence>
<dbReference type="CDD" id="cd05327">
    <property type="entry name" value="retinol-DH_like_SDR_c_like"/>
    <property type="match status" value="1"/>
</dbReference>
<organism evidence="3">
    <name type="scientific">Mucor ambiguus</name>
    <dbReference type="NCBI Taxonomy" id="91626"/>
    <lineage>
        <taxon>Eukaryota</taxon>
        <taxon>Fungi</taxon>
        <taxon>Fungi incertae sedis</taxon>
        <taxon>Mucoromycota</taxon>
        <taxon>Mucoromycotina</taxon>
        <taxon>Mucoromycetes</taxon>
        <taxon>Mucorales</taxon>
        <taxon>Mucorineae</taxon>
        <taxon>Mucoraceae</taxon>
        <taxon>Mucor</taxon>
    </lineage>
</organism>
<dbReference type="PRINTS" id="PR00081">
    <property type="entry name" value="GDHRDH"/>
</dbReference>
<keyword evidence="4" id="KW-1185">Reference proteome</keyword>
<evidence type="ECO:0000256" key="1">
    <source>
        <dbReference type="ARBA" id="ARBA00006484"/>
    </source>
</evidence>
<dbReference type="STRING" id="91626.A0A0C9LPY1"/>
<dbReference type="PANTHER" id="PTHR24320">
    <property type="entry name" value="RETINOL DEHYDROGENASE"/>
    <property type="match status" value="1"/>
</dbReference>
<evidence type="ECO:0000313" key="4">
    <source>
        <dbReference type="Proteomes" id="UP000053815"/>
    </source>
</evidence>
<dbReference type="PANTHER" id="PTHR24320:SF283">
    <property type="entry name" value="RETINOL DEHYDROGENASE 11"/>
    <property type="match status" value="1"/>
</dbReference>
<protein>
    <submittedName>
        <fullName evidence="3">Retinol dehydrogenase 12-like</fullName>
    </submittedName>
</protein>
<dbReference type="Pfam" id="PF00106">
    <property type="entry name" value="adh_short"/>
    <property type="match status" value="1"/>
</dbReference>
<gene>
    <name evidence="3" type="ORF">MAM1_0004c00536</name>
</gene>
<dbReference type="Proteomes" id="UP000053815">
    <property type="component" value="Unassembled WGS sequence"/>
</dbReference>
<dbReference type="Gene3D" id="3.40.50.720">
    <property type="entry name" value="NAD(P)-binding Rossmann-like Domain"/>
    <property type="match status" value="1"/>
</dbReference>
<reference evidence="3" key="1">
    <citation type="submission" date="2014-09" db="EMBL/GenBank/DDBJ databases">
        <title>Draft genome sequence of an oleaginous Mucoromycotina fungus Mucor ambiguus NBRC6742.</title>
        <authorList>
            <person name="Takeda I."/>
            <person name="Yamane N."/>
            <person name="Morita T."/>
            <person name="Tamano K."/>
            <person name="Machida M."/>
            <person name="Baker S."/>
            <person name="Koike H."/>
        </authorList>
    </citation>
    <scope>NUCLEOTIDE SEQUENCE</scope>
    <source>
        <strain evidence="3">NBRC 6742</strain>
    </source>
</reference>
<dbReference type="AlphaFoldDB" id="A0A0C9LPY1"/>
<name>A0A0C9LPY1_9FUNG</name>
<comment type="similarity">
    <text evidence="1">Belongs to the short-chain dehydrogenases/reductases (SDR) family.</text>
</comment>
<accession>A0A0C9LPY1</accession>